<keyword evidence="1" id="KW-1133">Transmembrane helix</keyword>
<feature type="transmembrane region" description="Helical" evidence="1">
    <location>
        <begin position="49"/>
        <end position="68"/>
    </location>
</feature>
<gene>
    <name evidence="3" type="ORF">F8E02_12065</name>
</gene>
<feature type="transmembrane region" description="Helical" evidence="1">
    <location>
        <begin position="80"/>
        <end position="98"/>
    </location>
</feature>
<keyword evidence="1" id="KW-0812">Transmembrane</keyword>
<feature type="domain" description="Potassium channel" evidence="2">
    <location>
        <begin position="116"/>
        <end position="198"/>
    </location>
</feature>
<keyword evidence="3" id="KW-0407">Ion channel</keyword>
<evidence type="ECO:0000313" key="3">
    <source>
        <dbReference type="EMBL" id="MDV2482717.1"/>
    </source>
</evidence>
<evidence type="ECO:0000256" key="1">
    <source>
        <dbReference type="SAM" id="Phobius"/>
    </source>
</evidence>
<protein>
    <submittedName>
        <fullName evidence="3">Two pore domain potassium channel family protein</fullName>
    </submittedName>
</protein>
<proteinExistence type="predicted"/>
<dbReference type="SUPFAM" id="SSF81324">
    <property type="entry name" value="Voltage-gated potassium channels"/>
    <property type="match status" value="1"/>
</dbReference>
<reference evidence="3 4" key="1">
    <citation type="submission" date="2019-10" db="EMBL/GenBank/DDBJ databases">
        <title>Isolation and characterization of Methanoculleus sp. Wushi-C6 from a hot spring well.</title>
        <authorList>
            <person name="Chen S.-C."/>
            <person name="Lan Z.-H."/>
            <person name="You Y.-T."/>
            <person name="Lai M.-C."/>
        </authorList>
    </citation>
    <scope>NUCLEOTIDE SEQUENCE [LARGE SCALE GENOMIC DNA]</scope>
    <source>
        <strain evidence="3 4">Wushi-C6</strain>
    </source>
</reference>
<dbReference type="Gene3D" id="1.10.287.70">
    <property type="match status" value="1"/>
</dbReference>
<keyword evidence="3" id="KW-0813">Transport</keyword>
<sequence length="209" mass="22301">MQFHYLLAALILLLAVYPYVGADPIALKVLSWFVLTTGVYAVSNRRRQVVIAALLAVPAFGLGWLYIITGVPALGTAESIFTLLFYAFTALICLLRVVSARRVTSDTISGAVSVYLLMGLTWATAYSLVETVNPGSFASSQPDAAFTFPTFIYYSFVTLATLGYGDITPLTDQARSLALLETVSGTLYIAVLIARLVAAAGLIPESGGE</sequence>
<dbReference type="InterPro" id="IPR013099">
    <property type="entry name" value="K_chnl_dom"/>
</dbReference>
<keyword evidence="4" id="KW-1185">Reference proteome</keyword>
<organism evidence="3 4">
    <name type="scientific">Methanoculleus caldifontis</name>
    <dbReference type="NCBI Taxonomy" id="2651577"/>
    <lineage>
        <taxon>Archaea</taxon>
        <taxon>Methanobacteriati</taxon>
        <taxon>Methanobacteriota</taxon>
        <taxon>Stenosarchaea group</taxon>
        <taxon>Methanomicrobia</taxon>
        <taxon>Methanomicrobiales</taxon>
        <taxon>Methanomicrobiaceae</taxon>
        <taxon>Methanoculleus</taxon>
    </lineage>
</organism>
<evidence type="ECO:0000313" key="4">
    <source>
        <dbReference type="Proteomes" id="UP001281203"/>
    </source>
</evidence>
<comment type="caution">
    <text evidence="3">The sequence shown here is derived from an EMBL/GenBank/DDBJ whole genome shotgun (WGS) entry which is preliminary data.</text>
</comment>
<feature type="transmembrane region" description="Helical" evidence="1">
    <location>
        <begin position="110"/>
        <end position="129"/>
    </location>
</feature>
<dbReference type="EMBL" id="WBKO01000003">
    <property type="protein sequence ID" value="MDV2482717.1"/>
    <property type="molecule type" value="Genomic_DNA"/>
</dbReference>
<feature type="transmembrane region" description="Helical" evidence="1">
    <location>
        <begin position="144"/>
        <end position="165"/>
    </location>
</feature>
<dbReference type="GO" id="GO:0034220">
    <property type="term" value="P:monoatomic ion transmembrane transport"/>
    <property type="evidence" value="ECO:0007669"/>
    <property type="project" value="UniProtKB-KW"/>
</dbReference>
<accession>A0ABU3X514</accession>
<evidence type="ECO:0000259" key="2">
    <source>
        <dbReference type="Pfam" id="PF07885"/>
    </source>
</evidence>
<feature type="transmembrane region" description="Helical" evidence="1">
    <location>
        <begin position="177"/>
        <end position="203"/>
    </location>
</feature>
<name>A0ABU3X514_9EURY</name>
<keyword evidence="3" id="KW-0406">Ion transport</keyword>
<dbReference type="Proteomes" id="UP001281203">
    <property type="component" value="Unassembled WGS sequence"/>
</dbReference>
<feature type="transmembrane region" description="Helical" evidence="1">
    <location>
        <begin position="25"/>
        <end position="42"/>
    </location>
</feature>
<dbReference type="Pfam" id="PF07885">
    <property type="entry name" value="Ion_trans_2"/>
    <property type="match status" value="1"/>
</dbReference>
<keyword evidence="1" id="KW-0472">Membrane</keyword>